<protein>
    <recommendedName>
        <fullName evidence="3">S-adenosyl methyltransferase</fullName>
    </recommendedName>
</protein>
<evidence type="ECO:0000313" key="2">
    <source>
        <dbReference type="Proteomes" id="UP000309174"/>
    </source>
</evidence>
<name>A0A5C4JE63_9ACTN</name>
<dbReference type="PIRSF" id="PIRSF017393">
    <property type="entry name" value="MTase_SAV2177"/>
    <property type="match status" value="1"/>
</dbReference>
<keyword evidence="2" id="KW-1185">Reference proteome</keyword>
<evidence type="ECO:0008006" key="3">
    <source>
        <dbReference type="Google" id="ProtNLM"/>
    </source>
</evidence>
<dbReference type="Pfam" id="PF04672">
    <property type="entry name" value="Methyltransf_19"/>
    <property type="match status" value="1"/>
</dbReference>
<organism evidence="1 2">
    <name type="scientific">Actinomadura soli</name>
    <dbReference type="NCBI Taxonomy" id="2508997"/>
    <lineage>
        <taxon>Bacteria</taxon>
        <taxon>Bacillati</taxon>
        <taxon>Actinomycetota</taxon>
        <taxon>Actinomycetes</taxon>
        <taxon>Streptosporangiales</taxon>
        <taxon>Thermomonosporaceae</taxon>
        <taxon>Actinomadura</taxon>
    </lineage>
</organism>
<dbReference type="Proteomes" id="UP000309174">
    <property type="component" value="Unassembled WGS sequence"/>
</dbReference>
<dbReference type="Gene3D" id="3.40.50.150">
    <property type="entry name" value="Vaccinia Virus protein VP39"/>
    <property type="match status" value="1"/>
</dbReference>
<gene>
    <name evidence="1" type="ORF">ETD83_13125</name>
</gene>
<dbReference type="InterPro" id="IPR006764">
    <property type="entry name" value="SAM_dep_MeTrfase_SAV2177_type"/>
</dbReference>
<evidence type="ECO:0000313" key="1">
    <source>
        <dbReference type="EMBL" id="TMR02229.1"/>
    </source>
</evidence>
<comment type="caution">
    <text evidence="1">The sequence shown here is derived from an EMBL/GenBank/DDBJ whole genome shotgun (WGS) entry which is preliminary data.</text>
</comment>
<dbReference type="SUPFAM" id="SSF53335">
    <property type="entry name" value="S-adenosyl-L-methionine-dependent methyltransferases"/>
    <property type="match status" value="1"/>
</dbReference>
<proteinExistence type="predicted"/>
<dbReference type="RefSeq" id="WP_138645376.1">
    <property type="nucleotide sequence ID" value="NZ_VCKW01000053.1"/>
</dbReference>
<accession>A0A5C4JE63</accession>
<sequence length="283" mass="31135">MSTDDRSYSAKFSVDVPTPARMYNYGLGGKDNYAVDRAAVRAINARFPEALDATRANRLFLYRVVRFLARDAGITQFLDLGSGLPTQHNVHQVAQQFCPDAHVVYVDNDPIVLTHGRAVLAENEYTTVIAQDMTKPDEVLDHPDVRRLIDFTRPVAALFLSVPHSIPDDETARHTIGTITDALVSGSYVALSQFVGADQETADEFTAIMHSVGMTWRSRTPSQVKAFVSGLEPVEPGMVNVMDWRPDTAQPPLDPVDPALQSVLGASTERELAREFGGVLRKP</sequence>
<dbReference type="OrthoDB" id="3216820at2"/>
<reference evidence="1 2" key="1">
    <citation type="submission" date="2019-05" db="EMBL/GenBank/DDBJ databases">
        <title>Draft genome sequence of Actinomadura sp. 14C53.</title>
        <authorList>
            <person name="Saricaoglu S."/>
            <person name="Isik K."/>
        </authorList>
    </citation>
    <scope>NUCLEOTIDE SEQUENCE [LARGE SCALE GENOMIC DNA]</scope>
    <source>
        <strain evidence="1 2">14C53</strain>
    </source>
</reference>
<dbReference type="InterPro" id="IPR029063">
    <property type="entry name" value="SAM-dependent_MTases_sf"/>
</dbReference>
<dbReference type="AlphaFoldDB" id="A0A5C4JE63"/>
<dbReference type="EMBL" id="VCKW01000053">
    <property type="protein sequence ID" value="TMR02229.1"/>
    <property type="molecule type" value="Genomic_DNA"/>
</dbReference>